<dbReference type="InterPro" id="IPR049427">
    <property type="entry name" value="Acyl-ACP_TE_C"/>
</dbReference>
<dbReference type="InterPro" id="IPR029069">
    <property type="entry name" value="HotDog_dom_sf"/>
</dbReference>
<dbReference type="InterPro" id="IPR050563">
    <property type="entry name" value="4-hydroxybenzoyl-CoA_TE"/>
</dbReference>
<dbReference type="PANTHER" id="PTHR31793">
    <property type="entry name" value="4-HYDROXYBENZOYL-COA THIOESTERASE FAMILY MEMBER"/>
    <property type="match status" value="1"/>
</dbReference>
<dbReference type="EMBL" id="BJZQ01000019">
    <property type="protein sequence ID" value="GEO90447.1"/>
    <property type="molecule type" value="Genomic_DNA"/>
</dbReference>
<dbReference type="OrthoDB" id="9799036at2"/>
<feature type="domain" description="Acyl-ACP thioesterase-like C-terminal" evidence="1">
    <location>
        <begin position="4"/>
        <end position="68"/>
    </location>
</feature>
<evidence type="ECO:0000313" key="3">
    <source>
        <dbReference type="Proteomes" id="UP000321769"/>
    </source>
</evidence>
<dbReference type="Gene3D" id="3.10.129.10">
    <property type="entry name" value="Hotdog Thioesterase"/>
    <property type="match status" value="2"/>
</dbReference>
<dbReference type="PANTHER" id="PTHR31793:SF24">
    <property type="entry name" value="LONG-CHAIN ACYL-COA THIOESTERASE FADM"/>
    <property type="match status" value="1"/>
</dbReference>
<dbReference type="Proteomes" id="UP000321769">
    <property type="component" value="Unassembled WGS sequence"/>
</dbReference>
<dbReference type="AlphaFoldDB" id="A0A512HYC0"/>
<comment type="caution">
    <text evidence="2">The sequence shown here is derived from an EMBL/GenBank/DDBJ whole genome shotgun (WGS) entry which is preliminary data.</text>
</comment>
<dbReference type="CDD" id="cd00586">
    <property type="entry name" value="4HBT"/>
    <property type="match status" value="1"/>
</dbReference>
<evidence type="ECO:0000259" key="1">
    <source>
        <dbReference type="Pfam" id="PF20791"/>
    </source>
</evidence>
<sequence>MTPFRHEIPMRWADLDSLNHVNNVVYLKYAENARAAMGELPEGPIGTMRVQFKRPILLGRAPVVVESRLEPQRVSQTILVAGSEHEFATVETDFGTLTEDTKVNEQAHLASIALRHTDADASGRVSEPQVFELFQESRIPFISTVLTQMTPGRFVVASVEVRYHREIRWTAAQLEVRAWVSRVGNASFTIEAQLVEDGVVLTSSTAILVGFDADTQASRRFSDQERESLAAALA</sequence>
<protein>
    <recommendedName>
        <fullName evidence="1">Acyl-ACP thioesterase-like C-terminal domain-containing protein</fullName>
    </recommendedName>
</protein>
<accession>A0A512HYC0</accession>
<dbReference type="CDD" id="cd03440">
    <property type="entry name" value="hot_dog"/>
    <property type="match status" value="1"/>
</dbReference>
<organism evidence="2 3">
    <name type="scientific">Aeromicrobium flavum</name>
    <dbReference type="NCBI Taxonomy" id="416568"/>
    <lineage>
        <taxon>Bacteria</taxon>
        <taxon>Bacillati</taxon>
        <taxon>Actinomycetota</taxon>
        <taxon>Actinomycetes</taxon>
        <taxon>Propionibacteriales</taxon>
        <taxon>Nocardioidaceae</taxon>
        <taxon>Aeromicrobium</taxon>
    </lineage>
</organism>
<reference evidence="2 3" key="1">
    <citation type="submission" date="2019-07" db="EMBL/GenBank/DDBJ databases">
        <title>Whole genome shotgun sequence of Aeromicrobium flavum NBRC 107625.</title>
        <authorList>
            <person name="Hosoyama A."/>
            <person name="Uohara A."/>
            <person name="Ohji S."/>
            <person name="Ichikawa N."/>
        </authorList>
    </citation>
    <scope>NUCLEOTIDE SEQUENCE [LARGE SCALE GENOMIC DNA]</scope>
    <source>
        <strain evidence="2 3">NBRC 107625</strain>
    </source>
</reference>
<dbReference type="RefSeq" id="WP_146828414.1">
    <property type="nucleotide sequence ID" value="NZ_BAAAYQ010000005.1"/>
</dbReference>
<dbReference type="Pfam" id="PF13279">
    <property type="entry name" value="4HBT_2"/>
    <property type="match status" value="1"/>
</dbReference>
<gene>
    <name evidence="2" type="ORF">AFL01nite_27740</name>
</gene>
<dbReference type="Pfam" id="PF20791">
    <property type="entry name" value="Acyl-ACP_TE_C"/>
    <property type="match status" value="1"/>
</dbReference>
<dbReference type="GO" id="GO:0047617">
    <property type="term" value="F:fatty acyl-CoA hydrolase activity"/>
    <property type="evidence" value="ECO:0007669"/>
    <property type="project" value="TreeGrafter"/>
</dbReference>
<evidence type="ECO:0000313" key="2">
    <source>
        <dbReference type="EMBL" id="GEO90447.1"/>
    </source>
</evidence>
<name>A0A512HYC0_9ACTN</name>
<keyword evidence="3" id="KW-1185">Reference proteome</keyword>
<dbReference type="SUPFAM" id="SSF54637">
    <property type="entry name" value="Thioesterase/thiol ester dehydrase-isomerase"/>
    <property type="match status" value="2"/>
</dbReference>
<proteinExistence type="predicted"/>